<dbReference type="SUPFAM" id="SSF56519">
    <property type="entry name" value="Penicillin binding protein dimerisation domain"/>
    <property type="match status" value="1"/>
</dbReference>
<keyword evidence="10 14" id="KW-1133">Transmembrane helix</keyword>
<keyword evidence="18" id="KW-1185">Reference proteome</keyword>
<evidence type="ECO:0000256" key="12">
    <source>
        <dbReference type="ARBA" id="ARBA00023316"/>
    </source>
</evidence>
<evidence type="ECO:0000259" key="15">
    <source>
        <dbReference type="Pfam" id="PF00905"/>
    </source>
</evidence>
<dbReference type="SUPFAM" id="SSF56601">
    <property type="entry name" value="beta-lactamase/transpeptidase-like"/>
    <property type="match status" value="1"/>
</dbReference>
<dbReference type="Gene3D" id="3.90.1310.10">
    <property type="entry name" value="Penicillin-binding protein 2a (Domain 2)"/>
    <property type="match status" value="1"/>
</dbReference>
<evidence type="ECO:0000256" key="10">
    <source>
        <dbReference type="ARBA" id="ARBA00022989"/>
    </source>
</evidence>
<evidence type="ECO:0000256" key="4">
    <source>
        <dbReference type="ARBA" id="ARBA00007171"/>
    </source>
</evidence>
<keyword evidence="11 14" id="KW-0472">Membrane</keyword>
<evidence type="ECO:0000256" key="2">
    <source>
        <dbReference type="ARBA" id="ARBA00004236"/>
    </source>
</evidence>
<evidence type="ECO:0000256" key="11">
    <source>
        <dbReference type="ARBA" id="ARBA00023136"/>
    </source>
</evidence>
<evidence type="ECO:0000256" key="1">
    <source>
        <dbReference type="ARBA" id="ARBA00004167"/>
    </source>
</evidence>
<evidence type="ECO:0000256" key="14">
    <source>
        <dbReference type="SAM" id="Phobius"/>
    </source>
</evidence>
<evidence type="ECO:0000256" key="6">
    <source>
        <dbReference type="ARBA" id="ARBA00022475"/>
    </source>
</evidence>
<evidence type="ECO:0000256" key="13">
    <source>
        <dbReference type="ARBA" id="ARBA00034000"/>
    </source>
</evidence>
<evidence type="ECO:0000313" key="17">
    <source>
        <dbReference type="EMBL" id="MFB9760796.1"/>
    </source>
</evidence>
<feature type="domain" description="Penicillin-binding protein transpeptidase" evidence="15">
    <location>
        <begin position="349"/>
        <end position="682"/>
    </location>
</feature>
<name>A0ABV5WKC9_9BACI</name>
<comment type="catalytic activity">
    <reaction evidence="13">
        <text>Preferential cleavage: (Ac)2-L-Lys-D-Ala-|-D-Ala. Also transpeptidation of peptidyl-alanyl moieties that are N-acyl substituents of D-alanine.</text>
        <dbReference type="EC" id="3.4.16.4"/>
    </reaction>
</comment>
<dbReference type="Gene3D" id="3.40.710.10">
    <property type="entry name" value="DD-peptidase/beta-lactamase superfamily"/>
    <property type="match status" value="1"/>
</dbReference>
<dbReference type="Pfam" id="PF03717">
    <property type="entry name" value="PBP_dimer"/>
    <property type="match status" value="1"/>
</dbReference>
<evidence type="ECO:0000256" key="3">
    <source>
        <dbReference type="ARBA" id="ARBA00004752"/>
    </source>
</evidence>
<dbReference type="Gene3D" id="1.10.10.1230">
    <property type="entry name" value="Penicillin-binding protein, N-terminal non-catalytic domain, head sub-domain"/>
    <property type="match status" value="1"/>
</dbReference>
<keyword evidence="12" id="KW-0961">Cell wall biogenesis/degradation</keyword>
<accession>A0ABV5WKC9</accession>
<comment type="subcellular location">
    <subcellularLocation>
        <location evidence="2">Cell membrane</location>
    </subcellularLocation>
    <subcellularLocation>
        <location evidence="1">Membrane</location>
        <topology evidence="1">Single-pass membrane protein</topology>
    </subcellularLocation>
</comment>
<keyword evidence="8" id="KW-0133">Cell shape</keyword>
<sequence length="712" mass="79766">MKTNNKKEAKKIQVPFRLNMLFFSVFLLFSILIVRLAFVQIVYGSDYRKEAKQTTDSVANVSVPRGLIYDRYNRVIVNNVPLRAITYTRTKNSTDKERLELAKKLAKLIDMPTDKITERDKKDFWIQLNPERAKEKITSEDLQLYKKQKIDDKELYSRQLARITEQELNELTPGDLKVLAIKRQMNSGYAMTPQIIKNQGVTDKEYALVSENLDQLPGVDTTLDWDRNYPNGNTFQSILGSVTKSDQGLPQENLDYYLSRGYDRNDRVGKSYIEQEYEDVLQGTKTQIKNITDGKGKILLQDIISKGQRGDDISLTIDIELQKQVEQIVEDELKKERATGKSPMLDRAFIVMMNPKSGEVLSIVGKQIVDNHGTQEVQDFALGAMTSSYAMGSVVKGATLLTGFQTGAIQPGEVQVDAPVKIKGTPLKKSYENMGPINDLTALKKSSNVYMFKTAMKIAGVNYVEGAPLDVKQKTFDTMRYYFSQFGLGVPTGIDLPNESAGLKGTTDKPGFLLDFAIGQYDLYTPLQLAQYVSTIANGGYRIKPEILKEIREAPSEPDEAAKVIQSSEPTVLNRIDMKDDYIKRVQEGFREVMQDTGGTANNVFAGDPYNPAGKTGTAQTFYDGPNMAWRKGGKGGTPLPTYNLTLVGYAPLDNPEIAFSVVVPWVDENSRINKNIGRRALDAYFTLKKQETDALNSNDPTLQQSLESNKS</sequence>
<keyword evidence="9" id="KW-0573">Peptidoglycan synthesis</keyword>
<dbReference type="EC" id="3.4.16.4" evidence="5"/>
<dbReference type="InterPro" id="IPR005311">
    <property type="entry name" value="PBP_dimer"/>
</dbReference>
<dbReference type="RefSeq" id="WP_379951077.1">
    <property type="nucleotide sequence ID" value="NZ_JBHMAF010000168.1"/>
</dbReference>
<evidence type="ECO:0000256" key="7">
    <source>
        <dbReference type="ARBA" id="ARBA00022692"/>
    </source>
</evidence>
<organism evidence="17 18">
    <name type="scientific">Ectobacillus funiculus</name>
    <dbReference type="NCBI Taxonomy" id="137993"/>
    <lineage>
        <taxon>Bacteria</taxon>
        <taxon>Bacillati</taxon>
        <taxon>Bacillota</taxon>
        <taxon>Bacilli</taxon>
        <taxon>Bacillales</taxon>
        <taxon>Bacillaceae</taxon>
        <taxon>Ectobacillus</taxon>
    </lineage>
</organism>
<dbReference type="Pfam" id="PF00905">
    <property type="entry name" value="Transpeptidase"/>
    <property type="match status" value="1"/>
</dbReference>
<evidence type="ECO:0000313" key="18">
    <source>
        <dbReference type="Proteomes" id="UP001589609"/>
    </source>
</evidence>
<comment type="caution">
    <text evidence="17">The sequence shown here is derived from an EMBL/GenBank/DDBJ whole genome shotgun (WGS) entry which is preliminary data.</text>
</comment>
<evidence type="ECO:0000256" key="5">
    <source>
        <dbReference type="ARBA" id="ARBA00012448"/>
    </source>
</evidence>
<evidence type="ECO:0000256" key="8">
    <source>
        <dbReference type="ARBA" id="ARBA00022960"/>
    </source>
</evidence>
<proteinExistence type="inferred from homology"/>
<dbReference type="PANTHER" id="PTHR30627:SF2">
    <property type="entry name" value="PEPTIDOGLYCAN D,D-TRANSPEPTIDASE MRDA"/>
    <property type="match status" value="1"/>
</dbReference>
<evidence type="ECO:0000259" key="16">
    <source>
        <dbReference type="Pfam" id="PF03717"/>
    </source>
</evidence>
<dbReference type="Proteomes" id="UP001589609">
    <property type="component" value="Unassembled WGS sequence"/>
</dbReference>
<gene>
    <name evidence="17" type="ORF">ACFFMS_21190</name>
</gene>
<comment type="similarity">
    <text evidence="4">Belongs to the transpeptidase family.</text>
</comment>
<keyword evidence="6" id="KW-1003">Cell membrane</keyword>
<dbReference type="EMBL" id="JBHMAF010000168">
    <property type="protein sequence ID" value="MFB9760796.1"/>
    <property type="molecule type" value="Genomic_DNA"/>
</dbReference>
<feature type="domain" description="Penicillin-binding protein dimerisation" evidence="16">
    <location>
        <begin position="62"/>
        <end position="299"/>
    </location>
</feature>
<dbReference type="InterPro" id="IPR001460">
    <property type="entry name" value="PCN-bd_Tpept"/>
</dbReference>
<evidence type="ECO:0000256" key="9">
    <source>
        <dbReference type="ARBA" id="ARBA00022984"/>
    </source>
</evidence>
<reference evidence="17 18" key="1">
    <citation type="submission" date="2024-09" db="EMBL/GenBank/DDBJ databases">
        <authorList>
            <person name="Sun Q."/>
            <person name="Mori K."/>
        </authorList>
    </citation>
    <scope>NUCLEOTIDE SEQUENCE [LARGE SCALE GENOMIC DNA]</scope>
    <source>
        <strain evidence="17 18">JCM 11201</strain>
    </source>
</reference>
<keyword evidence="7 14" id="KW-0812">Transmembrane</keyword>
<dbReference type="InterPro" id="IPR036138">
    <property type="entry name" value="PBP_dimer_sf"/>
</dbReference>
<dbReference type="InterPro" id="IPR050515">
    <property type="entry name" value="Beta-lactam/transpept"/>
</dbReference>
<protein>
    <recommendedName>
        <fullName evidence="5">serine-type D-Ala-D-Ala carboxypeptidase</fullName>
        <ecNumber evidence="5">3.4.16.4</ecNumber>
    </recommendedName>
</protein>
<dbReference type="InterPro" id="IPR012338">
    <property type="entry name" value="Beta-lactam/transpept-like"/>
</dbReference>
<feature type="transmembrane region" description="Helical" evidence="14">
    <location>
        <begin position="21"/>
        <end position="43"/>
    </location>
</feature>
<dbReference type="PANTHER" id="PTHR30627">
    <property type="entry name" value="PEPTIDOGLYCAN D,D-TRANSPEPTIDASE"/>
    <property type="match status" value="1"/>
</dbReference>
<comment type="pathway">
    <text evidence="3">Cell wall biogenesis; peptidoglycan biosynthesis.</text>
</comment>